<protein>
    <submittedName>
        <fullName evidence="2">Uncharacterized protein</fullName>
    </submittedName>
</protein>
<dbReference type="AlphaFoldDB" id="A0A0L0BPM2"/>
<accession>A0A0L0BPM2</accession>
<dbReference type="EMBL" id="JRES01001567">
    <property type="protein sequence ID" value="KNC21913.1"/>
    <property type="molecule type" value="Genomic_DNA"/>
</dbReference>
<keyword evidence="3" id="KW-1185">Reference proteome</keyword>
<dbReference type="OMA" id="VKSGSWK"/>
<evidence type="ECO:0000256" key="1">
    <source>
        <dbReference type="SAM" id="MobiDB-lite"/>
    </source>
</evidence>
<reference evidence="2 3" key="1">
    <citation type="journal article" date="2015" name="Nat. Commun.">
        <title>Lucilia cuprina genome unlocks parasitic fly biology to underpin future interventions.</title>
        <authorList>
            <person name="Anstead C.A."/>
            <person name="Korhonen P.K."/>
            <person name="Young N.D."/>
            <person name="Hall R.S."/>
            <person name="Jex A.R."/>
            <person name="Murali S.C."/>
            <person name="Hughes D.S."/>
            <person name="Lee S.F."/>
            <person name="Perry T."/>
            <person name="Stroehlein A.J."/>
            <person name="Ansell B.R."/>
            <person name="Breugelmans B."/>
            <person name="Hofmann A."/>
            <person name="Qu J."/>
            <person name="Dugan S."/>
            <person name="Lee S.L."/>
            <person name="Chao H."/>
            <person name="Dinh H."/>
            <person name="Han Y."/>
            <person name="Doddapaneni H.V."/>
            <person name="Worley K.C."/>
            <person name="Muzny D.M."/>
            <person name="Ioannidis P."/>
            <person name="Waterhouse R.M."/>
            <person name="Zdobnov E.M."/>
            <person name="James P.J."/>
            <person name="Bagnall N.H."/>
            <person name="Kotze A.C."/>
            <person name="Gibbs R.A."/>
            <person name="Richards S."/>
            <person name="Batterham P."/>
            <person name="Gasser R.B."/>
        </authorList>
    </citation>
    <scope>NUCLEOTIDE SEQUENCE [LARGE SCALE GENOMIC DNA]</scope>
    <source>
        <strain evidence="2 3">LS</strain>
        <tissue evidence="2">Full body</tissue>
    </source>
</reference>
<dbReference type="Proteomes" id="UP000037069">
    <property type="component" value="Unassembled WGS sequence"/>
</dbReference>
<evidence type="ECO:0000313" key="3">
    <source>
        <dbReference type="Proteomes" id="UP000037069"/>
    </source>
</evidence>
<name>A0A0L0BPM2_LUCCU</name>
<gene>
    <name evidence="2" type="ORF">FF38_12055</name>
</gene>
<feature type="compositionally biased region" description="Basic residues" evidence="1">
    <location>
        <begin position="41"/>
        <end position="53"/>
    </location>
</feature>
<sequence length="378" mass="42465">MLSKNRITYYNLVKNIKNSNQPQTMEKSQEKPPRTNSTNHKTSRKTLRTKQSHMKSSLNVEDIADSQLPQTCAGNRKPKDNNNKPLIPTKVKSGSWKRSEKSIAPFNTLTNKKHKNLRKKSPNWLKFPNSKGKILETTALASDKEPTSACRPGTLYSDVLFGAGCSNLVKIKNVTPRSAKQSENAQKKLTKALFKFNGSHNEMETSDDSEIEVKRNLFPALQKITKVATPLLINTPDTTNNITKQEFTTTSLKGCNNNLDSEDTRDVVILSDLKDLCLTNNDISNDNYLEDNVQHLNGKMELEAGPSTSTCPLDRQFLVSSITNISKWNFMTAETSAEAFPKFMCQFDDENYLKAEKMAWLGLKLALGNNSSFDKAKF</sequence>
<evidence type="ECO:0000313" key="2">
    <source>
        <dbReference type="EMBL" id="KNC21913.1"/>
    </source>
</evidence>
<dbReference type="OrthoDB" id="8064113at2759"/>
<comment type="caution">
    <text evidence="2">The sequence shown here is derived from an EMBL/GenBank/DDBJ whole genome shotgun (WGS) entry which is preliminary data.</text>
</comment>
<feature type="region of interest" description="Disordered" evidence="1">
    <location>
        <begin position="18"/>
        <end position="99"/>
    </location>
</feature>
<proteinExistence type="predicted"/>
<organism evidence="2 3">
    <name type="scientific">Lucilia cuprina</name>
    <name type="common">Green bottle fly</name>
    <name type="synonym">Australian sheep blowfly</name>
    <dbReference type="NCBI Taxonomy" id="7375"/>
    <lineage>
        <taxon>Eukaryota</taxon>
        <taxon>Metazoa</taxon>
        <taxon>Ecdysozoa</taxon>
        <taxon>Arthropoda</taxon>
        <taxon>Hexapoda</taxon>
        <taxon>Insecta</taxon>
        <taxon>Pterygota</taxon>
        <taxon>Neoptera</taxon>
        <taxon>Endopterygota</taxon>
        <taxon>Diptera</taxon>
        <taxon>Brachycera</taxon>
        <taxon>Muscomorpha</taxon>
        <taxon>Oestroidea</taxon>
        <taxon>Calliphoridae</taxon>
        <taxon>Luciliinae</taxon>
        <taxon>Lucilia</taxon>
    </lineage>
</organism>